<keyword evidence="3" id="KW-0378">Hydrolase</keyword>
<evidence type="ECO:0000313" key="6">
    <source>
        <dbReference type="Proteomes" id="UP001589813"/>
    </source>
</evidence>
<dbReference type="RefSeq" id="WP_377243237.1">
    <property type="nucleotide sequence ID" value="NZ_JBHLXP010000001.1"/>
</dbReference>
<comment type="catalytic activity">
    <reaction evidence="4">
        <text>O-phospho-L-tyrosyl-[protein] + H2O = L-tyrosyl-[protein] + phosphate</text>
        <dbReference type="Rhea" id="RHEA:10684"/>
        <dbReference type="Rhea" id="RHEA-COMP:10136"/>
        <dbReference type="Rhea" id="RHEA-COMP:20101"/>
        <dbReference type="ChEBI" id="CHEBI:15377"/>
        <dbReference type="ChEBI" id="CHEBI:43474"/>
        <dbReference type="ChEBI" id="CHEBI:46858"/>
        <dbReference type="ChEBI" id="CHEBI:61978"/>
        <dbReference type="EC" id="3.1.3.48"/>
    </reaction>
</comment>
<dbReference type="InterPro" id="IPR016195">
    <property type="entry name" value="Pol/histidinol_Pase-like"/>
</dbReference>
<keyword evidence="6" id="KW-1185">Reference proteome</keyword>
<dbReference type="PANTHER" id="PTHR39181">
    <property type="entry name" value="TYROSINE-PROTEIN PHOSPHATASE YWQE"/>
    <property type="match status" value="1"/>
</dbReference>
<evidence type="ECO:0000256" key="4">
    <source>
        <dbReference type="ARBA" id="ARBA00051722"/>
    </source>
</evidence>
<dbReference type="PIRSF" id="PIRSF016557">
    <property type="entry name" value="Caps_synth_CpsB"/>
    <property type="match status" value="1"/>
</dbReference>
<name>A0ABV6BEF0_9GAMM</name>
<accession>A0ABV6BEF0</accession>
<dbReference type="Proteomes" id="UP001589813">
    <property type="component" value="Unassembled WGS sequence"/>
</dbReference>
<proteinExistence type="inferred from homology"/>
<comment type="caution">
    <text evidence="5">The sequence shown here is derived from an EMBL/GenBank/DDBJ whole genome shotgun (WGS) entry which is preliminary data.</text>
</comment>
<comment type="similarity">
    <text evidence="1">Belongs to the metallo-dependent hydrolases superfamily. CpsB/CapC family.</text>
</comment>
<evidence type="ECO:0000313" key="5">
    <source>
        <dbReference type="EMBL" id="MFC0048759.1"/>
    </source>
</evidence>
<gene>
    <name evidence="5" type="ORF">ACFFJP_10730</name>
</gene>
<dbReference type="Gene3D" id="3.20.20.140">
    <property type="entry name" value="Metal-dependent hydrolases"/>
    <property type="match status" value="1"/>
</dbReference>
<dbReference type="SUPFAM" id="SSF89550">
    <property type="entry name" value="PHP domain-like"/>
    <property type="match status" value="1"/>
</dbReference>
<evidence type="ECO:0000256" key="3">
    <source>
        <dbReference type="ARBA" id="ARBA00022801"/>
    </source>
</evidence>
<protein>
    <recommendedName>
        <fullName evidence="2">protein-tyrosine-phosphatase</fullName>
        <ecNumber evidence="2">3.1.3.48</ecNumber>
    </recommendedName>
</protein>
<dbReference type="InterPro" id="IPR016667">
    <property type="entry name" value="Caps_polysacc_synth_CpsB/CapC"/>
</dbReference>
<reference evidence="5 6" key="1">
    <citation type="submission" date="2024-09" db="EMBL/GenBank/DDBJ databases">
        <authorList>
            <person name="Sun Q."/>
            <person name="Mori K."/>
        </authorList>
    </citation>
    <scope>NUCLEOTIDE SEQUENCE [LARGE SCALE GENOMIC DNA]</scope>
    <source>
        <strain evidence="5 6">KCTC 23315</strain>
    </source>
</reference>
<evidence type="ECO:0000256" key="1">
    <source>
        <dbReference type="ARBA" id="ARBA00005750"/>
    </source>
</evidence>
<dbReference type="Pfam" id="PF19567">
    <property type="entry name" value="CpsB_CapC"/>
    <property type="match status" value="1"/>
</dbReference>
<evidence type="ECO:0000256" key="2">
    <source>
        <dbReference type="ARBA" id="ARBA00013064"/>
    </source>
</evidence>
<dbReference type="EMBL" id="JBHLXP010000001">
    <property type="protein sequence ID" value="MFC0048759.1"/>
    <property type="molecule type" value="Genomic_DNA"/>
</dbReference>
<dbReference type="PANTHER" id="PTHR39181:SF1">
    <property type="entry name" value="TYROSINE-PROTEIN PHOSPHATASE YWQE"/>
    <property type="match status" value="1"/>
</dbReference>
<sequence>MIDLHSHILPGIDDGAVDAGETLALLRLAAADGIRRMVATPHINPGYFDNDRNTITSALAVARALVLEHQIPIQLAAAAEVRLTDQLMSAIEQQQLPFLGMWQGQQVLLLELPHSHVPAGTDKLLKWLGKKQIIAMIAHPERNREIQANPQLLQRLQSAGCLFQLTASSLLGDLGDRHQQCADMLVRQRIYQVMASDCHNLQRRPPKLQQARQQLAQLTDDHYADALVSAHPALITASLDFGGSQ</sequence>
<dbReference type="EC" id="3.1.3.48" evidence="2"/>
<organism evidence="5 6">
    <name type="scientific">Rheinheimera tilapiae</name>
    <dbReference type="NCBI Taxonomy" id="875043"/>
    <lineage>
        <taxon>Bacteria</taxon>
        <taxon>Pseudomonadati</taxon>
        <taxon>Pseudomonadota</taxon>
        <taxon>Gammaproteobacteria</taxon>
        <taxon>Chromatiales</taxon>
        <taxon>Chromatiaceae</taxon>
        <taxon>Rheinheimera</taxon>
    </lineage>
</organism>